<evidence type="ECO:0000313" key="7">
    <source>
        <dbReference type="Proteomes" id="UP000269226"/>
    </source>
</evidence>
<feature type="domain" description="ABC transporter" evidence="5">
    <location>
        <begin position="2"/>
        <end position="216"/>
    </location>
</feature>
<comment type="similarity">
    <text evidence="1">Belongs to the ABC transporter superfamily.</text>
</comment>
<dbReference type="AlphaFoldDB" id="A0A2Z5Y4P7"/>
<keyword evidence="3" id="KW-0547">Nucleotide-binding</keyword>
<dbReference type="EMBL" id="AP018493">
    <property type="protein sequence ID" value="BBC61835.1"/>
    <property type="molecule type" value="Genomic_DNA"/>
</dbReference>
<dbReference type="InterPro" id="IPR050763">
    <property type="entry name" value="ABC_transporter_ATP-binding"/>
</dbReference>
<evidence type="ECO:0000313" key="6">
    <source>
        <dbReference type="EMBL" id="BBC61835.1"/>
    </source>
</evidence>
<dbReference type="GO" id="GO:0005524">
    <property type="term" value="F:ATP binding"/>
    <property type="evidence" value="ECO:0007669"/>
    <property type="project" value="UniProtKB-KW"/>
</dbReference>
<keyword evidence="2" id="KW-0813">Transport</keyword>
<evidence type="ECO:0000256" key="3">
    <source>
        <dbReference type="ARBA" id="ARBA00022741"/>
    </source>
</evidence>
<dbReference type="CDD" id="cd03230">
    <property type="entry name" value="ABC_DR_subfamily_A"/>
    <property type="match status" value="1"/>
</dbReference>
<dbReference type="Pfam" id="PF00005">
    <property type="entry name" value="ABC_tran"/>
    <property type="match status" value="1"/>
</dbReference>
<dbReference type="RefSeq" id="WP_014868538.1">
    <property type="nucleotide sequence ID" value="NZ_AP018493.1"/>
</dbReference>
<geneLocation type="plasmid" evidence="7">
    <name>pmp1 dat561 dna</name>
</geneLocation>
<keyword evidence="4 6" id="KW-0067">ATP-binding</keyword>
<reference evidence="6 7" key="1">
    <citation type="submission" date="2018-01" db="EMBL/GenBank/DDBJ databases">
        <title>Whole genome sequence of Melissococcus plutonius DAT561.</title>
        <authorList>
            <person name="Okumura K."/>
            <person name="Takamatsu D."/>
            <person name="Okura M."/>
        </authorList>
    </citation>
    <scope>NUCLEOTIDE SEQUENCE [LARGE SCALE GENOMIC DNA]</scope>
    <source>
        <strain evidence="6 7">DAT561</strain>
        <plasmid evidence="7">pmp1 dat561 dna</plasmid>
    </source>
</reference>
<dbReference type="Gene3D" id="3.40.50.300">
    <property type="entry name" value="P-loop containing nucleotide triphosphate hydrolases"/>
    <property type="match status" value="1"/>
</dbReference>
<organism evidence="6 7">
    <name type="scientific">Melissococcus plutonius</name>
    <dbReference type="NCBI Taxonomy" id="33970"/>
    <lineage>
        <taxon>Bacteria</taxon>
        <taxon>Bacillati</taxon>
        <taxon>Bacillota</taxon>
        <taxon>Bacilli</taxon>
        <taxon>Lactobacillales</taxon>
        <taxon>Enterococcaceae</taxon>
        <taxon>Melissococcus</taxon>
    </lineage>
</organism>
<name>A0A2Z5Y4P7_9ENTE</name>
<protein>
    <submittedName>
        <fullName evidence="6">ABC transporter, ATP-binding protein</fullName>
    </submittedName>
</protein>
<dbReference type="PROSITE" id="PS50893">
    <property type="entry name" value="ABC_TRANSPORTER_2"/>
    <property type="match status" value="1"/>
</dbReference>
<accession>A0A2Z5Y4P7</accession>
<proteinExistence type="inferred from homology"/>
<evidence type="ECO:0000259" key="5">
    <source>
        <dbReference type="PROSITE" id="PS50893"/>
    </source>
</evidence>
<evidence type="ECO:0000256" key="2">
    <source>
        <dbReference type="ARBA" id="ARBA00022448"/>
    </source>
</evidence>
<gene>
    <name evidence="6" type="ORF">DAT561_p1135</name>
</gene>
<dbReference type="SMART" id="SM00382">
    <property type="entry name" value="AAA"/>
    <property type="match status" value="1"/>
</dbReference>
<dbReference type="InterPro" id="IPR027417">
    <property type="entry name" value="P-loop_NTPase"/>
</dbReference>
<sequence>MIECVKVHKRFKQSEILKGINLNVKNGKITALIGKNGAGKSTLIGAILGYFKIESGEIKRKSISVMPDADSLYTDITGHEFLNFICKLKNLSSNDQAIRLARELNLDNDLEKKIDGYSFGMKKKISFIQACIGIYDTYIFDEPTSGVDEPSAIKMLGIVENLKAKGAGILLTSHNLDELERVSDYIYIIEYGKIINEGTVEDIILNNTRTFPPKYTLILEDSPLVVPLLDKISNIELTIINQNRIEIEMIEDNDQIREIMYILLNNNVKFSEFYRSKINLRESVYAQ</sequence>
<dbReference type="GeneID" id="39499489"/>
<dbReference type="SUPFAM" id="SSF52540">
    <property type="entry name" value="P-loop containing nucleoside triphosphate hydrolases"/>
    <property type="match status" value="1"/>
</dbReference>
<dbReference type="InterPro" id="IPR003593">
    <property type="entry name" value="AAA+_ATPase"/>
</dbReference>
<evidence type="ECO:0000256" key="4">
    <source>
        <dbReference type="ARBA" id="ARBA00022840"/>
    </source>
</evidence>
<evidence type="ECO:0000256" key="1">
    <source>
        <dbReference type="ARBA" id="ARBA00005417"/>
    </source>
</evidence>
<dbReference type="GO" id="GO:0016887">
    <property type="term" value="F:ATP hydrolysis activity"/>
    <property type="evidence" value="ECO:0007669"/>
    <property type="project" value="InterPro"/>
</dbReference>
<keyword evidence="6" id="KW-0614">Plasmid</keyword>
<dbReference type="PANTHER" id="PTHR42711">
    <property type="entry name" value="ABC TRANSPORTER ATP-BINDING PROTEIN"/>
    <property type="match status" value="1"/>
</dbReference>
<dbReference type="InterPro" id="IPR003439">
    <property type="entry name" value="ABC_transporter-like_ATP-bd"/>
</dbReference>
<dbReference type="Proteomes" id="UP000269226">
    <property type="component" value="Plasmid pMP1"/>
</dbReference>
<dbReference type="PANTHER" id="PTHR42711:SF5">
    <property type="entry name" value="ABC TRANSPORTER ATP-BINDING PROTEIN NATA"/>
    <property type="match status" value="1"/>
</dbReference>